<keyword evidence="2" id="KW-0689">Ribosomal protein</keyword>
<reference evidence="2 3" key="1">
    <citation type="journal article" date="2016" name="Nat. Commun.">
        <title>Thousands of microbial genomes shed light on interconnected biogeochemical processes in an aquifer system.</title>
        <authorList>
            <person name="Anantharaman K."/>
            <person name="Brown C.T."/>
            <person name="Hug L.A."/>
            <person name="Sharon I."/>
            <person name="Castelle C.J."/>
            <person name="Probst A.J."/>
            <person name="Thomas B.C."/>
            <person name="Singh A."/>
            <person name="Wilkins M.J."/>
            <person name="Karaoz U."/>
            <person name="Brodie E.L."/>
            <person name="Williams K.H."/>
            <person name="Hubbard S.S."/>
            <person name="Banfield J.F."/>
        </authorList>
    </citation>
    <scope>NUCLEOTIDE SEQUENCE [LARGE SCALE GENOMIC DNA]</scope>
</reference>
<proteinExistence type="predicted"/>
<dbReference type="InterPro" id="IPR003029">
    <property type="entry name" value="S1_domain"/>
</dbReference>
<dbReference type="InterPro" id="IPR052757">
    <property type="entry name" value="Ribosomal_protein_S1"/>
</dbReference>
<comment type="caution">
    <text evidence="2">The sequence shown here is derived from an EMBL/GenBank/DDBJ whole genome shotgun (WGS) entry which is preliminary data.</text>
</comment>
<dbReference type="Gene3D" id="2.40.50.140">
    <property type="entry name" value="Nucleic acid-binding proteins"/>
    <property type="match status" value="4"/>
</dbReference>
<dbReference type="InterPro" id="IPR035104">
    <property type="entry name" value="Ribosomal_protein_S1-like"/>
</dbReference>
<feature type="domain" description="S1 motif" evidence="1">
    <location>
        <begin position="286"/>
        <end position="357"/>
    </location>
</feature>
<name>A0A1F5CBB6_9BACT</name>
<feature type="domain" description="S1 motif" evidence="1">
    <location>
        <begin position="103"/>
        <end position="181"/>
    </location>
</feature>
<evidence type="ECO:0000313" key="2">
    <source>
        <dbReference type="EMBL" id="OGD40115.1"/>
    </source>
</evidence>
<organism evidence="2 3">
    <name type="scientific">Candidatus Azambacteria bacterium RIFCSPLOWO2_02_FULL_44_14</name>
    <dbReference type="NCBI Taxonomy" id="1797306"/>
    <lineage>
        <taxon>Bacteria</taxon>
        <taxon>Candidatus Azamiibacteriota</taxon>
    </lineage>
</organism>
<dbReference type="PANTHER" id="PTHR47559">
    <property type="entry name" value="OS03G0844900 PROTEIN"/>
    <property type="match status" value="1"/>
</dbReference>
<dbReference type="PANTHER" id="PTHR47559:SF1">
    <property type="entry name" value="OS03G0844900 PROTEIN"/>
    <property type="match status" value="1"/>
</dbReference>
<dbReference type="GO" id="GO:0005840">
    <property type="term" value="C:ribosome"/>
    <property type="evidence" value="ECO:0007669"/>
    <property type="project" value="UniProtKB-KW"/>
</dbReference>
<accession>A0A1F5CBB6</accession>
<feature type="domain" description="S1 motif" evidence="1">
    <location>
        <begin position="198"/>
        <end position="269"/>
    </location>
</feature>
<dbReference type="AlphaFoldDB" id="A0A1F5CBB6"/>
<dbReference type="EMBL" id="MEYV01000012">
    <property type="protein sequence ID" value="OGD40115.1"/>
    <property type="molecule type" value="Genomic_DNA"/>
</dbReference>
<evidence type="ECO:0000259" key="1">
    <source>
        <dbReference type="PROSITE" id="PS50126"/>
    </source>
</evidence>
<sequence>MERLFESAPDNFPLPKVGDIVEGRVIKKSARNLYIDLSRLGTGIVYGREFIEAQDMIKGLKPGDTVFTKITDFNNENNFIELSLMAAQSQKTWDILKGLQRNAEIISTKILDANRGGLIVEVQGVQGFLPVSQLNAEHYPRVEGGDKNKILGELQKFIGQSFSVRILDLDPKENKLIVSEKAAVKEELKKAISSYKIGDTVDGEISGIVDWGVFIKWPAPSSENLEGLVHISELDWQLIENPADFVKVGDKIKAQIIDIISDRISLSIKRLKPDPWKLASTYFEKDAVYEGAVTKFNPFGAFVELPCREGNPIQGLCHISEFGSDEIMKSAIELGKKYKFKLLSFEPNERRMSLSLIKKENKA</sequence>
<dbReference type="InterPro" id="IPR012340">
    <property type="entry name" value="NA-bd_OB-fold"/>
</dbReference>
<dbReference type="SUPFAM" id="SSF50249">
    <property type="entry name" value="Nucleic acid-binding proteins"/>
    <property type="match status" value="4"/>
</dbReference>
<dbReference type="SMART" id="SM00316">
    <property type="entry name" value="S1"/>
    <property type="match status" value="4"/>
</dbReference>
<keyword evidence="2" id="KW-0687">Ribonucleoprotein</keyword>
<dbReference type="PROSITE" id="PS50126">
    <property type="entry name" value="S1"/>
    <property type="match status" value="4"/>
</dbReference>
<protein>
    <submittedName>
        <fullName evidence="2">30S ribosomal protein S1</fullName>
    </submittedName>
</protein>
<dbReference type="PRINTS" id="PR00681">
    <property type="entry name" value="RIBOSOMALS1"/>
</dbReference>
<dbReference type="Proteomes" id="UP000177197">
    <property type="component" value="Unassembled WGS sequence"/>
</dbReference>
<evidence type="ECO:0000313" key="3">
    <source>
        <dbReference type="Proteomes" id="UP000177197"/>
    </source>
</evidence>
<dbReference type="Pfam" id="PF00575">
    <property type="entry name" value="S1"/>
    <property type="match status" value="3"/>
</dbReference>
<dbReference type="CDD" id="cd04465">
    <property type="entry name" value="S1_RPS1_repeat_ec2_hs2"/>
    <property type="match status" value="1"/>
</dbReference>
<feature type="domain" description="S1 motif" evidence="1">
    <location>
        <begin position="18"/>
        <end position="85"/>
    </location>
</feature>
<gene>
    <name evidence="2" type="ORF">A3I30_00970</name>
</gene>
<dbReference type="GO" id="GO:0003676">
    <property type="term" value="F:nucleic acid binding"/>
    <property type="evidence" value="ECO:0007669"/>
    <property type="project" value="InterPro"/>
</dbReference>